<dbReference type="InterPro" id="IPR001611">
    <property type="entry name" value="Leu-rich_rpt"/>
</dbReference>
<keyword evidence="6" id="KW-0272">Extracellular matrix</keyword>
<dbReference type="Pfam" id="PF00560">
    <property type="entry name" value="LRR_1"/>
    <property type="match status" value="1"/>
</dbReference>
<evidence type="ECO:0000256" key="2">
    <source>
        <dbReference type="ARBA" id="ARBA00004498"/>
    </source>
</evidence>
<dbReference type="InterPro" id="IPR032675">
    <property type="entry name" value="LRR_dom_sf"/>
</dbReference>
<gene>
    <name evidence="17" type="primary">OGN</name>
</gene>
<dbReference type="Gene3D" id="3.80.10.10">
    <property type="entry name" value="Ribonuclease Inhibitor"/>
    <property type="match status" value="1"/>
</dbReference>
<evidence type="ECO:0000256" key="7">
    <source>
        <dbReference type="ARBA" id="ARBA00022614"/>
    </source>
</evidence>
<evidence type="ECO:0000256" key="15">
    <source>
        <dbReference type="SAM" id="SignalP"/>
    </source>
</evidence>
<dbReference type="PROSITE" id="PS51450">
    <property type="entry name" value="LRR"/>
    <property type="match status" value="2"/>
</dbReference>
<evidence type="ECO:0000256" key="6">
    <source>
        <dbReference type="ARBA" id="ARBA00022530"/>
    </source>
</evidence>
<evidence type="ECO:0000256" key="5">
    <source>
        <dbReference type="ARBA" id="ARBA00022525"/>
    </source>
</evidence>
<evidence type="ECO:0000256" key="1">
    <source>
        <dbReference type="ARBA" id="ARBA00003759"/>
    </source>
</evidence>
<dbReference type="SMART" id="SM00369">
    <property type="entry name" value="LRR_TYP"/>
    <property type="match status" value="4"/>
</dbReference>
<protein>
    <recommendedName>
        <fullName evidence="4">Mimecan</fullName>
    </recommendedName>
    <alternativeName>
        <fullName evidence="14">Osteoglycin</fullName>
    </alternativeName>
</protein>
<evidence type="ECO:0000256" key="3">
    <source>
        <dbReference type="ARBA" id="ARBA00006912"/>
    </source>
</evidence>
<dbReference type="PANTHER" id="PTHR46269:SF1">
    <property type="entry name" value="MIMECAN"/>
    <property type="match status" value="1"/>
</dbReference>
<dbReference type="GeneID" id="107124206"/>
<evidence type="ECO:0000256" key="11">
    <source>
        <dbReference type="ARBA" id="ARBA00023030"/>
    </source>
</evidence>
<dbReference type="InterPro" id="IPR003591">
    <property type="entry name" value="Leu-rich_rpt_typical-subtyp"/>
</dbReference>
<feature type="chain" id="PRO_5046882841" description="Mimecan" evidence="15">
    <location>
        <begin position="21"/>
        <end position="306"/>
    </location>
</feature>
<evidence type="ECO:0000313" key="17">
    <source>
        <dbReference type="RefSeq" id="XP_015283092.1"/>
    </source>
</evidence>
<evidence type="ECO:0000256" key="13">
    <source>
        <dbReference type="ARBA" id="ARBA00023180"/>
    </source>
</evidence>
<accession>A0ABM1LAV5</accession>
<evidence type="ECO:0000256" key="9">
    <source>
        <dbReference type="ARBA" id="ARBA00022737"/>
    </source>
</evidence>
<keyword evidence="16" id="KW-1185">Reference proteome</keyword>
<comment type="similarity">
    <text evidence="3">Belongs to the small leucine-rich proteoglycan (SLRP) family. SLRP class III subfamily.</text>
</comment>
<keyword evidence="10" id="KW-0654">Proteoglycan</keyword>
<reference evidence="17" key="1">
    <citation type="submission" date="2025-08" db="UniProtKB">
        <authorList>
            <consortium name="RefSeq"/>
        </authorList>
    </citation>
    <scope>IDENTIFICATION</scope>
</reference>
<dbReference type="InterPro" id="IPR043547">
    <property type="entry name" value="Mimecan/Epiphycan/Opticin"/>
</dbReference>
<comment type="subcellular location">
    <subcellularLocation>
        <location evidence="2">Secreted</location>
        <location evidence="2">Extracellular space</location>
        <location evidence="2">Extracellular matrix</location>
    </subcellularLocation>
</comment>
<dbReference type="PANTHER" id="PTHR46269">
    <property type="entry name" value="EPIPHYCAN-RELATED"/>
    <property type="match status" value="1"/>
</dbReference>
<evidence type="ECO:0000256" key="12">
    <source>
        <dbReference type="ARBA" id="ARBA00023157"/>
    </source>
</evidence>
<evidence type="ECO:0000256" key="4">
    <source>
        <dbReference type="ARBA" id="ARBA00018423"/>
    </source>
</evidence>
<evidence type="ECO:0000256" key="8">
    <source>
        <dbReference type="ARBA" id="ARBA00022729"/>
    </source>
</evidence>
<keyword evidence="9" id="KW-0677">Repeat</keyword>
<evidence type="ECO:0000313" key="16">
    <source>
        <dbReference type="Proteomes" id="UP000694871"/>
    </source>
</evidence>
<comment type="function">
    <text evidence="1">Induces bone formation in conjunction with TGF-beta-1 or TGF-beta-2.</text>
</comment>
<keyword evidence="11" id="KW-0339">Growth factor</keyword>
<dbReference type="RefSeq" id="XP_015283092.1">
    <property type="nucleotide sequence ID" value="XM_015427606.1"/>
</dbReference>
<dbReference type="Pfam" id="PF13855">
    <property type="entry name" value="LRR_8"/>
    <property type="match status" value="1"/>
</dbReference>
<evidence type="ECO:0000256" key="10">
    <source>
        <dbReference type="ARBA" id="ARBA00022974"/>
    </source>
</evidence>
<keyword evidence="12" id="KW-1015">Disulfide bond</keyword>
<evidence type="ECO:0000256" key="14">
    <source>
        <dbReference type="ARBA" id="ARBA00031730"/>
    </source>
</evidence>
<name>A0ABM1LAV5_GEKJA</name>
<keyword evidence="8 15" id="KW-0732">Signal</keyword>
<proteinExistence type="inferred from homology"/>
<organism evidence="16 17">
    <name type="scientific">Gekko japonicus</name>
    <name type="common">Schlegel's Japanese gecko</name>
    <dbReference type="NCBI Taxonomy" id="146911"/>
    <lineage>
        <taxon>Eukaryota</taxon>
        <taxon>Metazoa</taxon>
        <taxon>Chordata</taxon>
        <taxon>Craniata</taxon>
        <taxon>Vertebrata</taxon>
        <taxon>Euteleostomi</taxon>
        <taxon>Lepidosauria</taxon>
        <taxon>Squamata</taxon>
        <taxon>Bifurcata</taxon>
        <taxon>Gekkota</taxon>
        <taxon>Gekkonidae</taxon>
        <taxon>Gekkoninae</taxon>
        <taxon>Gekko</taxon>
    </lineage>
</organism>
<keyword evidence="5" id="KW-0964">Secreted</keyword>
<dbReference type="Proteomes" id="UP000694871">
    <property type="component" value="Unplaced"/>
</dbReference>
<dbReference type="SUPFAM" id="SSF52058">
    <property type="entry name" value="L domain-like"/>
    <property type="match status" value="1"/>
</dbReference>
<keyword evidence="7" id="KW-0433">Leucine-rich repeat</keyword>
<sequence length="306" mass="35081">MKTLKQFALFLHFFMPVVKLAPPNQQSVTFYDYGLATLEDTVFKQEYEDTIFKEDEDQPAQDAVKNKENNGMIIFHENELQVQRDEEAPEASPTKDTDLPTCLLCVCLIGSVYCEETDIESVPALPKETGYLYARFNKIKKIKTSDFADIPTLRRIDLTGNNIEEIEDGTFAKLTLLEELSLAENRLLKLPVLPPKLTTFNANHNRIKSRGVKANAFKRLTNLSYLYLAHNALESVPLNLPESLRILHLQYNNITSISDDTFCKNNNTRYVRNRMDEIRMEGNPVILGKYPNAFMCLKMLPIGSWF</sequence>
<feature type="signal peptide" evidence="15">
    <location>
        <begin position="1"/>
        <end position="20"/>
    </location>
</feature>
<keyword evidence="13" id="KW-0325">Glycoprotein</keyword>